<sequence>MSHSNDPNHVGFIGLGSMGFGMASRLIHCGFQVIGYDIQEKTRIKFSEAGGSTADSPRAVVELSQCQVLVVMVATAEQAFDVLFDKDSGAAVRLPRDAIVLLCITAAPDDATRISHSMSKDLDRGDVMVLDCPVSGGANRAADGSLSILYSGGDEIPDHAIRVVEALSAHRFHVPGPAGSAFALKMIHQILVGVHIVAAVETTGLAMLAGMDLESLEREVMASSAASWLYGERVPHLRDMDRPPYSSLAIILKDLHLVISAARKARCPLPLSTVTQQTFLAAKGSGLGTHDDCAPVQLYLGNRKPPVASDTTSTISAKTIQDLLIGTHLAAALEAFSLVDALGLDRNIFYKFVLTAAGASKVFAAFGAIDTNDFPPNKFEVAQQIISNLIRALDAVENLQCPTPLCSQALNSLLATLPGHRQASPE</sequence>
<dbReference type="EMBL" id="ML993592">
    <property type="protein sequence ID" value="KAF2167636.1"/>
    <property type="molecule type" value="Genomic_DNA"/>
</dbReference>
<reference evidence="3" key="1">
    <citation type="journal article" date="2020" name="Stud. Mycol.">
        <title>101 Dothideomycetes genomes: a test case for predicting lifestyles and emergence of pathogens.</title>
        <authorList>
            <person name="Haridas S."/>
            <person name="Albert R."/>
            <person name="Binder M."/>
            <person name="Bloem J."/>
            <person name="Labutti K."/>
            <person name="Salamov A."/>
            <person name="Andreopoulos B."/>
            <person name="Baker S."/>
            <person name="Barry K."/>
            <person name="Bills G."/>
            <person name="Bluhm B."/>
            <person name="Cannon C."/>
            <person name="Castanera R."/>
            <person name="Culley D."/>
            <person name="Daum C."/>
            <person name="Ezra D."/>
            <person name="Gonzalez J."/>
            <person name="Henrissat B."/>
            <person name="Kuo A."/>
            <person name="Liang C."/>
            <person name="Lipzen A."/>
            <person name="Lutzoni F."/>
            <person name="Magnuson J."/>
            <person name="Mondo S."/>
            <person name="Nolan M."/>
            <person name="Ohm R."/>
            <person name="Pangilinan J."/>
            <person name="Park H.-J."/>
            <person name="Ramirez L."/>
            <person name="Alfaro M."/>
            <person name="Sun H."/>
            <person name="Tritt A."/>
            <person name="Yoshinaga Y."/>
            <person name="Zwiers L.-H."/>
            <person name="Turgeon B."/>
            <person name="Goodwin S."/>
            <person name="Spatafora J."/>
            <person name="Crous P."/>
            <person name="Grigoriev I."/>
        </authorList>
    </citation>
    <scope>NUCLEOTIDE SEQUENCE</scope>
    <source>
        <strain evidence="3">ATCC 36951</strain>
    </source>
</reference>
<evidence type="ECO:0000313" key="3">
    <source>
        <dbReference type="EMBL" id="KAF2167636.1"/>
    </source>
</evidence>
<feature type="domain" description="6-phosphogluconate dehydrogenase NADP-binding" evidence="1">
    <location>
        <begin position="10"/>
        <end position="172"/>
    </location>
</feature>
<dbReference type="GO" id="GO:0050661">
    <property type="term" value="F:NADP binding"/>
    <property type="evidence" value="ECO:0007669"/>
    <property type="project" value="InterPro"/>
</dbReference>
<dbReference type="Gene3D" id="3.40.50.720">
    <property type="entry name" value="NAD(P)-binding Rossmann-like Domain"/>
    <property type="match status" value="1"/>
</dbReference>
<evidence type="ECO:0000259" key="2">
    <source>
        <dbReference type="Pfam" id="PF14833"/>
    </source>
</evidence>
<name>A0A6A6CQ90_ZASCE</name>
<dbReference type="InterPro" id="IPR006115">
    <property type="entry name" value="6PGDH_NADP-bd"/>
</dbReference>
<evidence type="ECO:0008006" key="5">
    <source>
        <dbReference type="Google" id="ProtNLM"/>
    </source>
</evidence>
<dbReference type="PANTHER" id="PTHR43060">
    <property type="entry name" value="3-HYDROXYISOBUTYRATE DEHYDROGENASE-LIKE 1, MITOCHONDRIAL-RELATED"/>
    <property type="match status" value="1"/>
</dbReference>
<dbReference type="Pfam" id="PF14833">
    <property type="entry name" value="NAD_binding_11"/>
    <property type="match status" value="2"/>
</dbReference>
<evidence type="ECO:0000313" key="4">
    <source>
        <dbReference type="Proteomes" id="UP000799537"/>
    </source>
</evidence>
<dbReference type="InterPro" id="IPR013328">
    <property type="entry name" value="6PGD_dom2"/>
</dbReference>
<dbReference type="GO" id="GO:0016491">
    <property type="term" value="F:oxidoreductase activity"/>
    <property type="evidence" value="ECO:0007669"/>
    <property type="project" value="InterPro"/>
</dbReference>
<dbReference type="InterPro" id="IPR036291">
    <property type="entry name" value="NAD(P)-bd_dom_sf"/>
</dbReference>
<dbReference type="Gene3D" id="1.10.1040.10">
    <property type="entry name" value="N-(1-d-carboxylethyl)-l-norvaline Dehydrogenase, domain 2"/>
    <property type="match status" value="2"/>
</dbReference>
<feature type="domain" description="3-hydroxyisobutyrate dehydrogenase-like NAD-binding" evidence="2">
    <location>
        <begin position="317"/>
        <end position="412"/>
    </location>
</feature>
<keyword evidence="4" id="KW-1185">Reference proteome</keyword>
<dbReference type="PANTHER" id="PTHR43060:SF17">
    <property type="entry name" value="L-THREONATE DEHYDROGENASE"/>
    <property type="match status" value="1"/>
</dbReference>
<dbReference type="InterPro" id="IPR029154">
    <property type="entry name" value="HIBADH-like_NADP-bd"/>
</dbReference>
<dbReference type="Pfam" id="PF03446">
    <property type="entry name" value="NAD_binding_2"/>
    <property type="match status" value="1"/>
</dbReference>
<dbReference type="InterPro" id="IPR002204">
    <property type="entry name" value="3-OH-isobutyrate_DH-rel_CS"/>
</dbReference>
<dbReference type="AlphaFoldDB" id="A0A6A6CQ90"/>
<organism evidence="3 4">
    <name type="scientific">Zasmidium cellare ATCC 36951</name>
    <dbReference type="NCBI Taxonomy" id="1080233"/>
    <lineage>
        <taxon>Eukaryota</taxon>
        <taxon>Fungi</taxon>
        <taxon>Dikarya</taxon>
        <taxon>Ascomycota</taxon>
        <taxon>Pezizomycotina</taxon>
        <taxon>Dothideomycetes</taxon>
        <taxon>Dothideomycetidae</taxon>
        <taxon>Mycosphaerellales</taxon>
        <taxon>Mycosphaerellaceae</taxon>
        <taxon>Zasmidium</taxon>
    </lineage>
</organism>
<gene>
    <name evidence="3" type="ORF">M409DRAFT_65779</name>
</gene>
<dbReference type="Proteomes" id="UP000799537">
    <property type="component" value="Unassembled WGS sequence"/>
</dbReference>
<proteinExistence type="predicted"/>
<protein>
    <recommendedName>
        <fullName evidence="5">6-phosphogluconate dehydrogenase NADP-binding domain-containing protein</fullName>
    </recommendedName>
</protein>
<dbReference type="OrthoDB" id="48988at2759"/>
<dbReference type="GeneID" id="54569930"/>
<accession>A0A6A6CQ90</accession>
<evidence type="ECO:0000259" key="1">
    <source>
        <dbReference type="Pfam" id="PF03446"/>
    </source>
</evidence>
<dbReference type="RefSeq" id="XP_033668525.1">
    <property type="nucleotide sequence ID" value="XM_033816658.1"/>
</dbReference>
<dbReference type="InterPro" id="IPR008927">
    <property type="entry name" value="6-PGluconate_DH-like_C_sf"/>
</dbReference>
<dbReference type="GO" id="GO:0051287">
    <property type="term" value="F:NAD binding"/>
    <property type="evidence" value="ECO:0007669"/>
    <property type="project" value="InterPro"/>
</dbReference>
<dbReference type="PROSITE" id="PS00895">
    <property type="entry name" value="3_HYDROXYISOBUT_DH"/>
    <property type="match status" value="1"/>
</dbReference>
<feature type="domain" description="3-hydroxyisobutyrate dehydrogenase-like NAD-binding" evidence="2">
    <location>
        <begin position="179"/>
        <end position="299"/>
    </location>
</feature>
<dbReference type="SUPFAM" id="SSF48179">
    <property type="entry name" value="6-phosphogluconate dehydrogenase C-terminal domain-like"/>
    <property type="match status" value="2"/>
</dbReference>
<dbReference type="SUPFAM" id="SSF51735">
    <property type="entry name" value="NAD(P)-binding Rossmann-fold domains"/>
    <property type="match status" value="1"/>
</dbReference>